<dbReference type="Gene3D" id="3.40.50.300">
    <property type="entry name" value="P-loop containing nucleotide triphosphate hydrolases"/>
    <property type="match status" value="1"/>
</dbReference>
<feature type="site" description="Interaction with substrate tRNA" evidence="10">
    <location>
        <position position="123"/>
    </location>
</feature>
<dbReference type="EMBL" id="SJKC01000004">
    <property type="protein sequence ID" value="TCC34440.1"/>
    <property type="molecule type" value="Genomic_DNA"/>
</dbReference>
<sequence length="334" mass="36229">MPAALVVAVVGPTAAGKSDLAVALSRHLGGEVVNADAMQVYRGMDIGTAKISTAERAGVPHHLLDILDVTETATVAEFQELARHAIDDCINRTKVPVLAGGSALYVRAILDDFVFPGTDPEVRARLEAELEARGSGALHQQLAEQDPKAAEQILPSNGRRIVRALEVIEITGGPYVATLPEHRYVYPGAIQLGLDVPRPVLDERIDRRVDRMFDAGFVAEVRGLLNKGLIEGRTANRALGYSQVIALLNGEIDEEQARERTAQATRRFARRQDSWFRKDQRITWLPYDAPDLVEKAFQVLRRTVVAEGNRAGAPGVVEVNNGQSPNAGAVDARG</sequence>
<evidence type="ECO:0000256" key="9">
    <source>
        <dbReference type="ARBA" id="ARBA00049563"/>
    </source>
</evidence>
<dbReference type="GO" id="GO:0052381">
    <property type="term" value="F:tRNA dimethylallyltransferase activity"/>
    <property type="evidence" value="ECO:0007669"/>
    <property type="project" value="UniProtKB-UniRule"/>
</dbReference>
<dbReference type="RefSeq" id="WP_131498736.1">
    <property type="nucleotide sequence ID" value="NZ_SJKC01000004.1"/>
</dbReference>
<evidence type="ECO:0000256" key="8">
    <source>
        <dbReference type="ARBA" id="ARBA00022842"/>
    </source>
</evidence>
<dbReference type="PANTHER" id="PTHR11088:SF60">
    <property type="entry name" value="TRNA DIMETHYLALLYLTRANSFERASE"/>
    <property type="match status" value="1"/>
</dbReference>
<evidence type="ECO:0000256" key="6">
    <source>
        <dbReference type="ARBA" id="ARBA00022741"/>
    </source>
</evidence>
<feature type="binding site" evidence="10">
    <location>
        <begin position="13"/>
        <end position="18"/>
    </location>
    <ligand>
        <name>substrate</name>
    </ligand>
</feature>
<evidence type="ECO:0000256" key="5">
    <source>
        <dbReference type="ARBA" id="ARBA00022694"/>
    </source>
</evidence>
<evidence type="ECO:0000256" key="3">
    <source>
        <dbReference type="ARBA" id="ARBA00005842"/>
    </source>
</evidence>
<evidence type="ECO:0000256" key="2">
    <source>
        <dbReference type="ARBA" id="ARBA00003213"/>
    </source>
</evidence>
<dbReference type="InterPro" id="IPR027417">
    <property type="entry name" value="P-loop_NTPase"/>
</dbReference>
<keyword evidence="7 10" id="KW-0067">ATP-binding</keyword>
<comment type="function">
    <text evidence="2 10 12">Catalyzes the transfer of a dimethylallyl group onto the adenine at position 37 in tRNAs that read codons beginning with uridine, leading to the formation of N6-(dimethylallyl)adenosine (i(6)A).</text>
</comment>
<comment type="subunit">
    <text evidence="10">Monomer.</text>
</comment>
<keyword evidence="8 10" id="KW-0460">Magnesium</keyword>
<keyword evidence="5 10" id="KW-0819">tRNA processing</keyword>
<dbReference type="FunFam" id="1.10.20.140:FF:000001">
    <property type="entry name" value="tRNA dimethylallyltransferase"/>
    <property type="match status" value="1"/>
</dbReference>
<evidence type="ECO:0000256" key="13">
    <source>
        <dbReference type="RuleBase" id="RU003785"/>
    </source>
</evidence>
<evidence type="ECO:0000256" key="14">
    <source>
        <dbReference type="SAM" id="MobiDB-lite"/>
    </source>
</evidence>
<dbReference type="SUPFAM" id="SSF52540">
    <property type="entry name" value="P-loop containing nucleoside triphosphate hydrolases"/>
    <property type="match status" value="2"/>
</dbReference>
<feature type="binding site" evidence="10">
    <location>
        <begin position="11"/>
        <end position="18"/>
    </location>
    <ligand>
        <name>ATP</name>
        <dbReference type="ChEBI" id="CHEBI:30616"/>
    </ligand>
</feature>
<accession>A0A4R0IPJ2</accession>
<dbReference type="GO" id="GO:0006400">
    <property type="term" value="P:tRNA modification"/>
    <property type="evidence" value="ECO:0007669"/>
    <property type="project" value="TreeGrafter"/>
</dbReference>
<organism evidence="15 16">
    <name type="scientific">Kribbella speibonae</name>
    <dbReference type="NCBI Taxonomy" id="1572660"/>
    <lineage>
        <taxon>Bacteria</taxon>
        <taxon>Bacillati</taxon>
        <taxon>Actinomycetota</taxon>
        <taxon>Actinomycetes</taxon>
        <taxon>Propionibacteriales</taxon>
        <taxon>Kribbellaceae</taxon>
        <taxon>Kribbella</taxon>
    </lineage>
</organism>
<feature type="site" description="Interaction with substrate tRNA" evidence="10">
    <location>
        <position position="102"/>
    </location>
</feature>
<dbReference type="GO" id="GO:0005524">
    <property type="term" value="F:ATP binding"/>
    <property type="evidence" value="ECO:0007669"/>
    <property type="project" value="UniProtKB-UniRule"/>
</dbReference>
<proteinExistence type="inferred from homology"/>
<dbReference type="EC" id="2.5.1.75" evidence="10"/>
<reference evidence="15 16" key="1">
    <citation type="submission" date="2019-02" db="EMBL/GenBank/DDBJ databases">
        <title>Kribbella capetownensis sp. nov. and Kribbella speibonae sp. nov., isolated from soil.</title>
        <authorList>
            <person name="Curtis S.M."/>
            <person name="Norton I."/>
            <person name="Everest G.J."/>
            <person name="Meyers P.R."/>
        </authorList>
    </citation>
    <scope>NUCLEOTIDE SEQUENCE [LARGE SCALE GENOMIC DNA]</scope>
    <source>
        <strain evidence="15 16">YM55</strain>
    </source>
</reference>
<evidence type="ECO:0000313" key="16">
    <source>
        <dbReference type="Proteomes" id="UP000294225"/>
    </source>
</evidence>
<comment type="similarity">
    <text evidence="3 10 13">Belongs to the IPP transferase family.</text>
</comment>
<comment type="caution">
    <text evidence="10">Lacks conserved residue(s) required for the propagation of feature annotation.</text>
</comment>
<comment type="catalytic activity">
    <reaction evidence="9 10 11">
        <text>adenosine(37) in tRNA + dimethylallyl diphosphate = N(6)-dimethylallyladenosine(37) in tRNA + diphosphate</text>
        <dbReference type="Rhea" id="RHEA:26482"/>
        <dbReference type="Rhea" id="RHEA-COMP:10162"/>
        <dbReference type="Rhea" id="RHEA-COMP:10375"/>
        <dbReference type="ChEBI" id="CHEBI:33019"/>
        <dbReference type="ChEBI" id="CHEBI:57623"/>
        <dbReference type="ChEBI" id="CHEBI:74411"/>
        <dbReference type="ChEBI" id="CHEBI:74415"/>
        <dbReference type="EC" id="2.5.1.75"/>
    </reaction>
</comment>
<gene>
    <name evidence="10 15" type="primary">miaA</name>
    <name evidence="15" type="ORF">E0H92_31020</name>
</gene>
<evidence type="ECO:0000256" key="7">
    <source>
        <dbReference type="ARBA" id="ARBA00022840"/>
    </source>
</evidence>
<dbReference type="HAMAP" id="MF_00185">
    <property type="entry name" value="IPP_trans"/>
    <property type="match status" value="1"/>
</dbReference>
<dbReference type="Gene3D" id="1.10.20.140">
    <property type="match status" value="1"/>
</dbReference>
<dbReference type="Pfam" id="PF01715">
    <property type="entry name" value="IPPT"/>
    <property type="match status" value="1"/>
</dbReference>
<evidence type="ECO:0000256" key="12">
    <source>
        <dbReference type="RuleBase" id="RU003784"/>
    </source>
</evidence>
<evidence type="ECO:0000256" key="11">
    <source>
        <dbReference type="RuleBase" id="RU003783"/>
    </source>
</evidence>
<feature type="region of interest" description="Disordered" evidence="14">
    <location>
        <begin position="314"/>
        <end position="334"/>
    </location>
</feature>
<dbReference type="Proteomes" id="UP000294225">
    <property type="component" value="Unassembled WGS sequence"/>
</dbReference>
<comment type="caution">
    <text evidence="15">The sequence shown here is derived from an EMBL/GenBank/DDBJ whole genome shotgun (WGS) entry which is preliminary data.</text>
</comment>
<dbReference type="InterPro" id="IPR039657">
    <property type="entry name" value="Dimethylallyltransferase"/>
</dbReference>
<comment type="cofactor">
    <cofactor evidence="1 10">
        <name>Mg(2+)</name>
        <dbReference type="ChEBI" id="CHEBI:18420"/>
    </cofactor>
</comment>
<dbReference type="PANTHER" id="PTHR11088">
    <property type="entry name" value="TRNA DIMETHYLALLYLTRANSFERASE"/>
    <property type="match status" value="1"/>
</dbReference>
<keyword evidence="4 10" id="KW-0808">Transferase</keyword>
<dbReference type="AlphaFoldDB" id="A0A4R0IPJ2"/>
<evidence type="ECO:0000256" key="1">
    <source>
        <dbReference type="ARBA" id="ARBA00001946"/>
    </source>
</evidence>
<evidence type="ECO:0000256" key="10">
    <source>
        <dbReference type="HAMAP-Rule" id="MF_00185"/>
    </source>
</evidence>
<name>A0A4R0IPJ2_9ACTN</name>
<keyword evidence="6 10" id="KW-0547">Nucleotide-binding</keyword>
<protein>
    <recommendedName>
        <fullName evidence="10">tRNA dimethylallyltransferase</fullName>
        <ecNumber evidence="10">2.5.1.75</ecNumber>
    </recommendedName>
    <alternativeName>
        <fullName evidence="10">Dimethylallyl diphosphate:tRNA dimethylallyltransferase</fullName>
        <shortName evidence="10">DMAPP:tRNA dimethylallyltransferase</shortName>
        <shortName evidence="10">DMATase</shortName>
    </alternativeName>
    <alternativeName>
        <fullName evidence="10">Isopentenyl-diphosphate:tRNA isopentenyltransferase</fullName>
        <shortName evidence="10">IPP transferase</shortName>
        <shortName evidence="10">IPPT</shortName>
        <shortName evidence="10">IPTase</shortName>
    </alternativeName>
</protein>
<dbReference type="InterPro" id="IPR018022">
    <property type="entry name" value="IPT"/>
</dbReference>
<evidence type="ECO:0000256" key="4">
    <source>
        <dbReference type="ARBA" id="ARBA00022679"/>
    </source>
</evidence>
<evidence type="ECO:0000313" key="15">
    <source>
        <dbReference type="EMBL" id="TCC34440.1"/>
    </source>
</evidence>
<dbReference type="NCBIfam" id="TIGR00174">
    <property type="entry name" value="miaA"/>
    <property type="match status" value="1"/>
</dbReference>